<reference evidence="3" key="1">
    <citation type="submission" date="2016-11" db="EMBL/GenBank/DDBJ databases">
        <authorList>
            <person name="Varghese N."/>
            <person name="Submissions S."/>
        </authorList>
    </citation>
    <scope>NUCLEOTIDE SEQUENCE [LARGE SCALE GENOMIC DNA]</scope>
    <source>
        <strain evidence="3">CGMCC 1.7063</strain>
    </source>
</reference>
<keyword evidence="1" id="KW-0732">Signal</keyword>
<proteinExistence type="predicted"/>
<gene>
    <name evidence="2" type="ORF">SAMN04487965_2381</name>
</gene>
<evidence type="ECO:0000313" key="2">
    <source>
        <dbReference type="EMBL" id="SHF61073.1"/>
    </source>
</evidence>
<dbReference type="Proteomes" id="UP000184170">
    <property type="component" value="Unassembled WGS sequence"/>
</dbReference>
<dbReference type="STRING" id="494016.SAMN04487965_2381"/>
<dbReference type="EMBL" id="FQVA01000002">
    <property type="protein sequence ID" value="SHF61073.1"/>
    <property type="molecule type" value="Genomic_DNA"/>
</dbReference>
<evidence type="ECO:0000313" key="3">
    <source>
        <dbReference type="Proteomes" id="UP000184170"/>
    </source>
</evidence>
<dbReference type="AlphaFoldDB" id="A0A1M5D218"/>
<protein>
    <submittedName>
        <fullName evidence="2">Uncharacterized protein</fullName>
    </submittedName>
</protein>
<name>A0A1M5D218_9GAMM</name>
<feature type="chain" id="PRO_5012544773" evidence="1">
    <location>
        <begin position="22"/>
        <end position="161"/>
    </location>
</feature>
<organism evidence="2 3">
    <name type="scientific">Microbulbifer donghaiensis</name>
    <dbReference type="NCBI Taxonomy" id="494016"/>
    <lineage>
        <taxon>Bacteria</taxon>
        <taxon>Pseudomonadati</taxon>
        <taxon>Pseudomonadota</taxon>
        <taxon>Gammaproteobacteria</taxon>
        <taxon>Cellvibrionales</taxon>
        <taxon>Microbulbiferaceae</taxon>
        <taxon>Microbulbifer</taxon>
    </lineage>
</organism>
<evidence type="ECO:0000256" key="1">
    <source>
        <dbReference type="SAM" id="SignalP"/>
    </source>
</evidence>
<keyword evidence="3" id="KW-1185">Reference proteome</keyword>
<sequence>MMKNRALLLALTSGLSIGTQAMETLELEIVTPDGHSYRAEQVLDENFESFDSGAIPGETPPREYQAIRCDGPWGAMKYRLKLASGPGYQLYAKGDSLRLQIVEHSVISEDQTIAAMSIHCIDTEPRQVVKAVYEIELDRRRASAQQLQLANGYQLEYRYLP</sequence>
<dbReference type="RefSeq" id="WP_073275365.1">
    <property type="nucleotide sequence ID" value="NZ_FQVA01000002.1"/>
</dbReference>
<feature type="signal peptide" evidence="1">
    <location>
        <begin position="1"/>
        <end position="21"/>
    </location>
</feature>
<accession>A0A1M5D218</accession>
<dbReference type="OrthoDB" id="5738266at2"/>